<dbReference type="InterPro" id="IPR017440">
    <property type="entry name" value="Cit_synth/succinyl-CoA_lig_AS"/>
</dbReference>
<reference evidence="4" key="1">
    <citation type="journal article" date="2019" name="Int. J. Syst. Evol. Microbiol.">
        <title>The Global Catalogue of Microorganisms (GCM) 10K type strain sequencing project: providing services to taxonomists for standard genome sequencing and annotation.</title>
        <authorList>
            <consortium name="The Broad Institute Genomics Platform"/>
            <consortium name="The Broad Institute Genome Sequencing Center for Infectious Disease"/>
            <person name="Wu L."/>
            <person name="Ma J."/>
        </authorList>
    </citation>
    <scope>NUCLEOTIDE SEQUENCE [LARGE SCALE GENOMIC DNA]</scope>
    <source>
        <strain evidence="4">JCM 17938</strain>
    </source>
</reference>
<name>A0ABP8TSW3_9ACTN</name>
<feature type="transmembrane region" description="Helical" evidence="1">
    <location>
        <begin position="13"/>
        <end position="35"/>
    </location>
</feature>
<evidence type="ECO:0000256" key="1">
    <source>
        <dbReference type="SAM" id="Phobius"/>
    </source>
</evidence>
<proteinExistence type="predicted"/>
<organism evidence="3 4">
    <name type="scientific">Actinoallomurus liliacearum</name>
    <dbReference type="NCBI Taxonomy" id="1080073"/>
    <lineage>
        <taxon>Bacteria</taxon>
        <taxon>Bacillati</taxon>
        <taxon>Actinomycetota</taxon>
        <taxon>Actinomycetes</taxon>
        <taxon>Streptosporangiales</taxon>
        <taxon>Thermomonosporaceae</taxon>
        <taxon>Actinoallomurus</taxon>
    </lineage>
</organism>
<dbReference type="PROSITE" id="PS00399">
    <property type="entry name" value="SUCCINYL_COA_LIG_2"/>
    <property type="match status" value="1"/>
</dbReference>
<keyword evidence="1" id="KW-1133">Transmembrane helix</keyword>
<accession>A0ABP8TSW3</accession>
<dbReference type="RefSeq" id="WP_345359423.1">
    <property type="nucleotide sequence ID" value="NZ_BAABHJ010000019.1"/>
</dbReference>
<sequence>MFSTIMGLPAHPLVIHAVVVLIPLAALGAIVVAVWPAARRRYAPLALGVATVALLSVPLATHTGELLESHVKRTPLVERHTEMADGLLPFAALLWLGLAVLVFVRWYGAKRNVQWGRYLTAAAAIVAVVGAVASGVQVVRIGHSGATAAWHGVGTSSSGRAAGPHH</sequence>
<feature type="domain" description="DUF2231" evidence="2">
    <location>
        <begin position="7"/>
        <end position="155"/>
    </location>
</feature>
<evidence type="ECO:0000259" key="2">
    <source>
        <dbReference type="Pfam" id="PF09990"/>
    </source>
</evidence>
<dbReference type="Proteomes" id="UP001500212">
    <property type="component" value="Unassembled WGS sequence"/>
</dbReference>
<feature type="transmembrane region" description="Helical" evidence="1">
    <location>
        <begin position="118"/>
        <end position="139"/>
    </location>
</feature>
<gene>
    <name evidence="3" type="ORF">GCM10023195_51240</name>
</gene>
<dbReference type="Pfam" id="PF09990">
    <property type="entry name" value="DUF2231"/>
    <property type="match status" value="1"/>
</dbReference>
<protein>
    <recommendedName>
        <fullName evidence="2">DUF2231 domain-containing protein</fullName>
    </recommendedName>
</protein>
<keyword evidence="1" id="KW-0472">Membrane</keyword>
<evidence type="ECO:0000313" key="4">
    <source>
        <dbReference type="Proteomes" id="UP001500212"/>
    </source>
</evidence>
<feature type="transmembrane region" description="Helical" evidence="1">
    <location>
        <begin position="86"/>
        <end position="106"/>
    </location>
</feature>
<feature type="transmembrane region" description="Helical" evidence="1">
    <location>
        <begin position="42"/>
        <end position="61"/>
    </location>
</feature>
<keyword evidence="4" id="KW-1185">Reference proteome</keyword>
<keyword evidence="1" id="KW-0812">Transmembrane</keyword>
<comment type="caution">
    <text evidence="3">The sequence shown here is derived from an EMBL/GenBank/DDBJ whole genome shotgun (WGS) entry which is preliminary data.</text>
</comment>
<dbReference type="EMBL" id="BAABHJ010000019">
    <property type="protein sequence ID" value="GAA4612018.1"/>
    <property type="molecule type" value="Genomic_DNA"/>
</dbReference>
<evidence type="ECO:0000313" key="3">
    <source>
        <dbReference type="EMBL" id="GAA4612018.1"/>
    </source>
</evidence>
<dbReference type="InterPro" id="IPR019251">
    <property type="entry name" value="DUF2231_TM"/>
</dbReference>